<keyword evidence="3 5" id="KW-1133">Transmembrane helix</keyword>
<keyword evidence="4 5" id="KW-0472">Membrane</keyword>
<feature type="transmembrane region" description="Helical" evidence="5">
    <location>
        <begin position="129"/>
        <end position="146"/>
    </location>
</feature>
<dbReference type="AlphaFoldDB" id="A0A1X0IXR9"/>
<dbReference type="EMBL" id="MVIH01000004">
    <property type="protein sequence ID" value="ORB53950.1"/>
    <property type="molecule type" value="Genomic_DNA"/>
</dbReference>
<dbReference type="InterPro" id="IPR038665">
    <property type="entry name" value="Voltage-dep_anion_channel_sf"/>
</dbReference>
<keyword evidence="2 5" id="KW-0812">Transmembrane</keyword>
<dbReference type="GO" id="GO:0016020">
    <property type="term" value="C:membrane"/>
    <property type="evidence" value="ECO:0007669"/>
    <property type="project" value="UniProtKB-SubCell"/>
</dbReference>
<organism evidence="6 7">
    <name type="scientific">Mycolicibacterium rhodesiae</name>
    <name type="common">Mycobacterium rhodesiae</name>
    <dbReference type="NCBI Taxonomy" id="36814"/>
    <lineage>
        <taxon>Bacteria</taxon>
        <taxon>Bacillati</taxon>
        <taxon>Actinomycetota</taxon>
        <taxon>Actinomycetes</taxon>
        <taxon>Mycobacteriales</taxon>
        <taxon>Mycobacteriaceae</taxon>
        <taxon>Mycolicibacterium</taxon>
    </lineage>
</organism>
<feature type="transmembrane region" description="Helical" evidence="5">
    <location>
        <begin position="64"/>
        <end position="83"/>
    </location>
</feature>
<evidence type="ECO:0000256" key="2">
    <source>
        <dbReference type="ARBA" id="ARBA00022692"/>
    </source>
</evidence>
<dbReference type="Pfam" id="PF03595">
    <property type="entry name" value="SLAC1"/>
    <property type="match status" value="1"/>
</dbReference>
<gene>
    <name evidence="6" type="ORF">BST42_11245</name>
</gene>
<evidence type="ECO:0000256" key="4">
    <source>
        <dbReference type="ARBA" id="ARBA00023136"/>
    </source>
</evidence>
<name>A0A1X0IXR9_MYCRH</name>
<evidence type="ECO:0000313" key="6">
    <source>
        <dbReference type="EMBL" id="ORB53950.1"/>
    </source>
</evidence>
<dbReference type="RefSeq" id="WP_083118647.1">
    <property type="nucleotide sequence ID" value="NZ_JACKUO010000028.1"/>
</dbReference>
<dbReference type="Proteomes" id="UP000192534">
    <property type="component" value="Unassembled WGS sequence"/>
</dbReference>
<evidence type="ECO:0000256" key="3">
    <source>
        <dbReference type="ARBA" id="ARBA00022989"/>
    </source>
</evidence>
<feature type="transmembrane region" description="Helical" evidence="5">
    <location>
        <begin position="32"/>
        <end position="52"/>
    </location>
</feature>
<feature type="transmembrane region" description="Helical" evidence="5">
    <location>
        <begin position="182"/>
        <end position="199"/>
    </location>
</feature>
<feature type="transmembrane region" description="Helical" evidence="5">
    <location>
        <begin position="211"/>
        <end position="235"/>
    </location>
</feature>
<keyword evidence="7" id="KW-1185">Reference proteome</keyword>
<feature type="transmembrane region" description="Helical" evidence="5">
    <location>
        <begin position="282"/>
        <end position="303"/>
    </location>
</feature>
<dbReference type="GO" id="GO:0055085">
    <property type="term" value="P:transmembrane transport"/>
    <property type="evidence" value="ECO:0007669"/>
    <property type="project" value="InterPro"/>
</dbReference>
<evidence type="ECO:0000313" key="7">
    <source>
        <dbReference type="Proteomes" id="UP000192534"/>
    </source>
</evidence>
<evidence type="ECO:0000256" key="5">
    <source>
        <dbReference type="SAM" id="Phobius"/>
    </source>
</evidence>
<feature type="transmembrane region" description="Helical" evidence="5">
    <location>
        <begin position="152"/>
        <end position="170"/>
    </location>
</feature>
<reference evidence="6 7" key="1">
    <citation type="submission" date="2016-12" db="EMBL/GenBank/DDBJ databases">
        <title>The new phylogeny of genus Mycobacterium.</title>
        <authorList>
            <person name="Tortoli E."/>
            <person name="Trovato A."/>
            <person name="Cirillo D.M."/>
        </authorList>
    </citation>
    <scope>NUCLEOTIDE SEQUENCE [LARGE SCALE GENOMIC DNA]</scope>
    <source>
        <strain evidence="6 7">DSM 44223</strain>
    </source>
</reference>
<accession>A0A1X0IXR9</accession>
<dbReference type="InterPro" id="IPR004695">
    <property type="entry name" value="SLAC1/Mae1/Ssu1/TehA"/>
</dbReference>
<sequence length="314" mass="34868">MRPPPDVFAAVMATGIVSIAAADHGYRWISVALAVIATVALPVLVVACALSWRRSTPDFGDPDVLLRLFTYVAACAVLGTRLADYRTVLWILAGLALQFWLTLTPLVVRRMWRIRWVGLRDRSHGAWELASVATSGLAILSADLHWLFGALLFWVLALVAYVAMTALILWRAFHERLNPDGFDPDGWILMGGLAIATLAGERIHRIWPSDAVVAITVFTWVVATLWIPVLAYFAIRRIDYHPGGWKFRGVWWAMVFPLGMYSAATFATAAETGWRGLTTVSLVFFWLALSAWVILAAGGLLYLRSHHRVTGIDR</sequence>
<comment type="subcellular location">
    <subcellularLocation>
        <location evidence="1">Membrane</location>
        <topology evidence="1">Multi-pass membrane protein</topology>
    </subcellularLocation>
</comment>
<feature type="transmembrane region" description="Helical" evidence="5">
    <location>
        <begin position="89"/>
        <end position="108"/>
    </location>
</feature>
<dbReference type="Gene3D" id="1.50.10.150">
    <property type="entry name" value="Voltage-dependent anion channel"/>
    <property type="match status" value="1"/>
</dbReference>
<proteinExistence type="predicted"/>
<dbReference type="CDD" id="cd09319">
    <property type="entry name" value="TDT_like_1"/>
    <property type="match status" value="1"/>
</dbReference>
<feature type="transmembrane region" description="Helical" evidence="5">
    <location>
        <begin position="247"/>
        <end position="270"/>
    </location>
</feature>
<comment type="caution">
    <text evidence="6">The sequence shown here is derived from an EMBL/GenBank/DDBJ whole genome shotgun (WGS) entry which is preliminary data.</text>
</comment>
<dbReference type="OrthoDB" id="958273at2"/>
<protein>
    <submittedName>
        <fullName evidence="6">C4-dicarboxylate ABC transporter</fullName>
    </submittedName>
</protein>
<evidence type="ECO:0000256" key="1">
    <source>
        <dbReference type="ARBA" id="ARBA00004141"/>
    </source>
</evidence>